<dbReference type="GO" id="GO:0031012">
    <property type="term" value="C:extracellular matrix"/>
    <property type="evidence" value="ECO:0007669"/>
    <property type="project" value="TreeGrafter"/>
</dbReference>
<gene>
    <name evidence="6" type="ORF">ANCCAN_27876</name>
</gene>
<organism evidence="6 7">
    <name type="scientific">Ancylostoma caninum</name>
    <name type="common">Dog hookworm</name>
    <dbReference type="NCBI Taxonomy" id="29170"/>
    <lineage>
        <taxon>Eukaryota</taxon>
        <taxon>Metazoa</taxon>
        <taxon>Ecdysozoa</taxon>
        <taxon>Nematoda</taxon>
        <taxon>Chromadorea</taxon>
        <taxon>Rhabditida</taxon>
        <taxon>Rhabditina</taxon>
        <taxon>Rhabditomorpha</taxon>
        <taxon>Strongyloidea</taxon>
        <taxon>Ancylostomatidae</taxon>
        <taxon>Ancylostomatinae</taxon>
        <taxon>Ancylostoma</taxon>
    </lineage>
</organism>
<keyword evidence="2" id="KW-0964">Secreted</keyword>
<accession>A0A368F434</accession>
<keyword evidence="7" id="KW-1185">Reference proteome</keyword>
<comment type="caution">
    <text evidence="6">The sequence shown here is derived from an EMBL/GenBank/DDBJ whole genome shotgun (WGS) entry which is preliminary data.</text>
</comment>
<dbReference type="OrthoDB" id="6041373at2759"/>
<dbReference type="PROSITE" id="PS50189">
    <property type="entry name" value="NTR"/>
    <property type="match status" value="1"/>
</dbReference>
<evidence type="ECO:0000259" key="5">
    <source>
        <dbReference type="PROSITE" id="PS50189"/>
    </source>
</evidence>
<dbReference type="Gene3D" id="2.40.50.120">
    <property type="match status" value="1"/>
</dbReference>
<dbReference type="InterPro" id="IPR001134">
    <property type="entry name" value="Netrin_domain"/>
</dbReference>
<dbReference type="Pfam" id="PF00965">
    <property type="entry name" value="TIMP"/>
    <property type="match status" value="1"/>
</dbReference>
<dbReference type="InterPro" id="IPR008993">
    <property type="entry name" value="TIMP-like_OB-fold"/>
</dbReference>
<feature type="domain" description="NTR" evidence="5">
    <location>
        <begin position="1"/>
        <end position="133"/>
    </location>
</feature>
<name>A0A368F434_ANCCA</name>
<dbReference type="STRING" id="29170.A0A368F434"/>
<dbReference type="PANTHER" id="PTHR11844:SF33">
    <property type="entry name" value="TISSUE INHIBITOR OF METALLOPROTEINASE"/>
    <property type="match status" value="1"/>
</dbReference>
<evidence type="ECO:0000256" key="1">
    <source>
        <dbReference type="ARBA" id="ARBA00004613"/>
    </source>
</evidence>
<dbReference type="GO" id="GO:0002020">
    <property type="term" value="F:protease binding"/>
    <property type="evidence" value="ECO:0007669"/>
    <property type="project" value="TreeGrafter"/>
</dbReference>
<feature type="compositionally biased region" description="Basic and acidic residues" evidence="4">
    <location>
        <begin position="127"/>
        <end position="164"/>
    </location>
</feature>
<dbReference type="Proteomes" id="UP000252519">
    <property type="component" value="Unassembled WGS sequence"/>
</dbReference>
<dbReference type="GO" id="GO:0005615">
    <property type="term" value="C:extracellular space"/>
    <property type="evidence" value="ECO:0007669"/>
    <property type="project" value="TreeGrafter"/>
</dbReference>
<keyword evidence="3" id="KW-1015">Disulfide bond</keyword>
<dbReference type="SUPFAM" id="SSF50242">
    <property type="entry name" value="TIMP-like"/>
    <property type="match status" value="1"/>
</dbReference>
<protein>
    <recommendedName>
        <fullName evidence="5">NTR domain-containing protein</fullName>
    </recommendedName>
</protein>
<evidence type="ECO:0000256" key="2">
    <source>
        <dbReference type="ARBA" id="ARBA00022525"/>
    </source>
</evidence>
<evidence type="ECO:0000313" key="7">
    <source>
        <dbReference type="Proteomes" id="UP000252519"/>
    </source>
</evidence>
<dbReference type="AlphaFoldDB" id="A0A368F434"/>
<evidence type="ECO:0000313" key="6">
    <source>
        <dbReference type="EMBL" id="RCN26398.1"/>
    </source>
</evidence>
<evidence type="ECO:0000256" key="4">
    <source>
        <dbReference type="SAM" id="MobiDB-lite"/>
    </source>
</evidence>
<dbReference type="InterPro" id="IPR001820">
    <property type="entry name" value="TIMP"/>
</dbReference>
<comment type="subcellular location">
    <subcellularLocation>
        <location evidence="1">Secreted</location>
    </subcellularLocation>
</comment>
<dbReference type="PANTHER" id="PTHR11844">
    <property type="entry name" value="METALLOPROTEASE INHIBITOR"/>
    <property type="match status" value="1"/>
</dbReference>
<sequence length="183" mass="20323">MQELSAVRKCQNVFNAPFSVLLAKVLSINNGELSTDAANDTNTTNSGTWNYNIWHLRTWKGPVVATSALTTPNSEEACGVTGLLEGWDYLLTGKKGKDGEITFTSCDLVMAWYDVTAEERDLLRDLREDPKKCDEKDDEKSDDDTGVKESDEKKVEGNDEKTETSDETEEKVEESDGKTVEKG</sequence>
<dbReference type="EMBL" id="JOJR01007493">
    <property type="protein sequence ID" value="RCN26398.1"/>
    <property type="molecule type" value="Genomic_DNA"/>
</dbReference>
<feature type="compositionally biased region" description="Basic and acidic residues" evidence="4">
    <location>
        <begin position="174"/>
        <end position="183"/>
    </location>
</feature>
<dbReference type="GO" id="GO:0008191">
    <property type="term" value="F:metalloendopeptidase inhibitor activity"/>
    <property type="evidence" value="ECO:0007669"/>
    <property type="project" value="InterPro"/>
</dbReference>
<reference evidence="6 7" key="1">
    <citation type="submission" date="2014-10" db="EMBL/GenBank/DDBJ databases">
        <title>Draft genome of the hookworm Ancylostoma caninum.</title>
        <authorList>
            <person name="Mitreva M."/>
        </authorList>
    </citation>
    <scope>NUCLEOTIDE SEQUENCE [LARGE SCALE GENOMIC DNA]</scope>
    <source>
        <strain evidence="6 7">Baltimore</strain>
    </source>
</reference>
<feature type="region of interest" description="Disordered" evidence="4">
    <location>
        <begin position="127"/>
        <end position="183"/>
    </location>
</feature>
<dbReference type="GO" id="GO:0051045">
    <property type="term" value="P:negative regulation of membrane protein ectodomain proteolysis"/>
    <property type="evidence" value="ECO:0007669"/>
    <property type="project" value="TreeGrafter"/>
</dbReference>
<feature type="non-terminal residue" evidence="6">
    <location>
        <position position="183"/>
    </location>
</feature>
<proteinExistence type="predicted"/>
<evidence type="ECO:0000256" key="3">
    <source>
        <dbReference type="ARBA" id="ARBA00023157"/>
    </source>
</evidence>